<dbReference type="PANTHER" id="PTHR46387:SF2">
    <property type="entry name" value="RIBONUCLEASE HI"/>
    <property type="match status" value="1"/>
</dbReference>
<evidence type="ECO:0000313" key="3">
    <source>
        <dbReference type="Proteomes" id="UP000198701"/>
    </source>
</evidence>
<dbReference type="SUPFAM" id="SSF53098">
    <property type="entry name" value="Ribonuclease H-like"/>
    <property type="match status" value="1"/>
</dbReference>
<dbReference type="GO" id="GO:0004523">
    <property type="term" value="F:RNA-DNA hybrid ribonuclease activity"/>
    <property type="evidence" value="ECO:0007669"/>
    <property type="project" value="InterPro"/>
</dbReference>
<dbReference type="Pfam" id="PF13456">
    <property type="entry name" value="RVT_3"/>
    <property type="match status" value="1"/>
</dbReference>
<dbReference type="InterPro" id="IPR002156">
    <property type="entry name" value="RNaseH_domain"/>
</dbReference>
<dbReference type="CDD" id="cd09279">
    <property type="entry name" value="RNase_HI_like"/>
    <property type="match status" value="1"/>
</dbReference>
<evidence type="ECO:0000256" key="1">
    <source>
        <dbReference type="SAM" id="MobiDB-lite"/>
    </source>
</evidence>
<accession>A0A1G8ZDE8</accession>
<dbReference type="EMBL" id="FNFU01000003">
    <property type="protein sequence ID" value="SDK13119.1"/>
    <property type="molecule type" value="Genomic_DNA"/>
</dbReference>
<dbReference type="InterPro" id="IPR036397">
    <property type="entry name" value="RNaseH_sf"/>
</dbReference>
<protein>
    <submittedName>
        <fullName evidence="2">Probable phosphoglycerate mutase</fullName>
    </submittedName>
</protein>
<evidence type="ECO:0000313" key="2">
    <source>
        <dbReference type="EMBL" id="SDK13119.1"/>
    </source>
</evidence>
<name>A0A1G8ZDE8_9MICO</name>
<dbReference type="Gene3D" id="3.30.420.10">
    <property type="entry name" value="Ribonuclease H-like superfamily/Ribonuclease H"/>
    <property type="match status" value="1"/>
</dbReference>
<dbReference type="GO" id="GO:0003676">
    <property type="term" value="F:nucleic acid binding"/>
    <property type="evidence" value="ECO:0007669"/>
    <property type="project" value="InterPro"/>
</dbReference>
<dbReference type="InterPro" id="IPR012337">
    <property type="entry name" value="RNaseH-like_sf"/>
</dbReference>
<feature type="compositionally biased region" description="Gly residues" evidence="1">
    <location>
        <begin position="12"/>
        <end position="21"/>
    </location>
</feature>
<dbReference type="Proteomes" id="UP000198701">
    <property type="component" value="Unassembled WGS sequence"/>
</dbReference>
<organism evidence="2 3">
    <name type="scientific">Cryobacterium psychrotolerans</name>
    <dbReference type="NCBI Taxonomy" id="386301"/>
    <lineage>
        <taxon>Bacteria</taxon>
        <taxon>Bacillati</taxon>
        <taxon>Actinomycetota</taxon>
        <taxon>Actinomycetes</taxon>
        <taxon>Micrococcales</taxon>
        <taxon>Microbacteriaceae</taxon>
        <taxon>Cryobacterium</taxon>
    </lineage>
</organism>
<dbReference type="STRING" id="386301.SAMN05216282_10347"/>
<dbReference type="RefSeq" id="WP_092321806.1">
    <property type="nucleotide sequence ID" value="NZ_FNFU01000003.1"/>
</dbReference>
<dbReference type="PROSITE" id="PS50879">
    <property type="entry name" value="RNASE_H_1"/>
    <property type="match status" value="1"/>
</dbReference>
<gene>
    <name evidence="2" type="ORF">SAMN05216282_10347</name>
</gene>
<keyword evidence="3" id="KW-1185">Reference proteome</keyword>
<proteinExistence type="predicted"/>
<dbReference type="OrthoDB" id="5296884at2"/>
<reference evidence="2 3" key="1">
    <citation type="submission" date="2016-10" db="EMBL/GenBank/DDBJ databases">
        <authorList>
            <person name="de Groot N.N."/>
        </authorList>
    </citation>
    <scope>NUCLEOTIDE SEQUENCE [LARGE SCALE GENOMIC DNA]</scope>
    <source>
        <strain evidence="2 3">CGMCC 1.5382</strain>
    </source>
</reference>
<sequence>MGRSFIVEADGGSRGNPGRAGSGSLVMDAETGEILAEIGTWVGIATNNVAEYRGMVEGLRRALELDPTAGILVRMDSQLVVEQMSGRWKIKHPDMRELAAEARELIGHRPVTFEWIPRAENARADALANRAMDMGHSFGL</sequence>
<dbReference type="PANTHER" id="PTHR46387">
    <property type="entry name" value="POLYNUCLEOTIDYL TRANSFERASE, RIBONUCLEASE H-LIKE SUPERFAMILY PROTEIN"/>
    <property type="match status" value="1"/>
</dbReference>
<feature type="region of interest" description="Disordered" evidence="1">
    <location>
        <begin position="1"/>
        <end position="23"/>
    </location>
</feature>
<dbReference type="AlphaFoldDB" id="A0A1G8ZDE8"/>